<proteinExistence type="predicted"/>
<evidence type="ECO:0000313" key="3">
    <source>
        <dbReference type="Ensembl" id="ENSEBUP00000004875.1"/>
    </source>
</evidence>
<reference evidence="3" key="1">
    <citation type="submission" date="2025-08" db="UniProtKB">
        <authorList>
            <consortium name="Ensembl"/>
        </authorList>
    </citation>
    <scope>IDENTIFICATION</scope>
</reference>
<sequence>MSNSRSQLDRDEESEDGNAVETEESVEKETEEEDLCSLEDFSPLWPSESMGQEQATLLSPEAAMECLEQLKESGEITEDFTIHLKAKYTLLYQAHITQQEKEQEALLRAKQSMAQLEHLRGQLQDSECIPDDPMTERGHLRQVLLDHYNELAKTSQRHEHLLYTLESLQDEKQLVEKEYKKLPKPTEREKQNLVLSEGCEVLKSEVAQRKEEVCILHEELKAQYDEQHKLDLQLEEQQQMENQLKERLATLILQPLQIQNDLELLNIKLKTLKGHQSKLMEQEHTVQAELQQAITLQRIVEQERAQISGEIDQQCTLLMHLGQNRLSLTHKTESATEKCAALQADRKLNQAKKRQHELLITHDGLRTKLFIMKMHLGDLQERHERQKQHLMCLSTASNRAESELPKLRKVYTAAVSQRDKINQMLIQRDQEMSSLAEHVTLQQDLVRRADIELLSLDEKQHLLTLSRVEKCRQLHRLHALRPAYWSMRSQVALLQIEVGFVKLPADIFKCNCPTHGCE</sequence>
<keyword evidence="4" id="KW-1185">Reference proteome</keyword>
<feature type="compositionally biased region" description="Acidic residues" evidence="2">
    <location>
        <begin position="10"/>
        <end position="37"/>
    </location>
</feature>
<dbReference type="AlphaFoldDB" id="A0A8C4NCJ3"/>
<keyword evidence="1" id="KW-0175">Coiled coil</keyword>
<dbReference type="GeneTree" id="ENSGT00940000165989"/>
<evidence type="ECO:0000256" key="2">
    <source>
        <dbReference type="SAM" id="MobiDB-lite"/>
    </source>
</evidence>
<evidence type="ECO:0008006" key="5">
    <source>
        <dbReference type="Google" id="ProtNLM"/>
    </source>
</evidence>
<protein>
    <recommendedName>
        <fullName evidence="5">Coiled-coil domain containing 146</fullName>
    </recommendedName>
</protein>
<dbReference type="Ensembl" id="ENSEBUT00000005313.1">
    <property type="protein sequence ID" value="ENSEBUP00000004875.1"/>
    <property type="gene ID" value="ENSEBUG00000003385.1"/>
</dbReference>
<evidence type="ECO:0000256" key="1">
    <source>
        <dbReference type="SAM" id="Coils"/>
    </source>
</evidence>
<name>A0A8C4NCJ3_EPTBU</name>
<evidence type="ECO:0000313" key="4">
    <source>
        <dbReference type="Proteomes" id="UP000694388"/>
    </source>
</evidence>
<dbReference type="Proteomes" id="UP000694388">
    <property type="component" value="Unplaced"/>
</dbReference>
<organism evidence="3 4">
    <name type="scientific">Eptatretus burgeri</name>
    <name type="common">Inshore hagfish</name>
    <dbReference type="NCBI Taxonomy" id="7764"/>
    <lineage>
        <taxon>Eukaryota</taxon>
        <taxon>Metazoa</taxon>
        <taxon>Chordata</taxon>
        <taxon>Craniata</taxon>
        <taxon>Vertebrata</taxon>
        <taxon>Cyclostomata</taxon>
        <taxon>Myxini</taxon>
        <taxon>Myxiniformes</taxon>
        <taxon>Myxinidae</taxon>
        <taxon>Eptatretinae</taxon>
        <taxon>Eptatretus</taxon>
    </lineage>
</organism>
<feature type="coiled-coil region" evidence="1">
    <location>
        <begin position="227"/>
        <end position="254"/>
    </location>
</feature>
<feature type="region of interest" description="Disordered" evidence="2">
    <location>
        <begin position="1"/>
        <end position="54"/>
    </location>
</feature>
<reference evidence="3" key="2">
    <citation type="submission" date="2025-09" db="UniProtKB">
        <authorList>
            <consortium name="Ensembl"/>
        </authorList>
    </citation>
    <scope>IDENTIFICATION</scope>
</reference>
<accession>A0A8C4NCJ3</accession>